<reference evidence="2" key="2">
    <citation type="submission" date="2013-10" db="EMBL/GenBank/DDBJ databases">
        <authorList>
            <person name="Aslett M."/>
        </authorList>
    </citation>
    <scope>NUCLEOTIDE SEQUENCE [LARGE SCALE GENOMIC DNA]</scope>
    <source>
        <strain evidence="2">Houghton</strain>
    </source>
</reference>
<organism evidence="2 3">
    <name type="scientific">Eimeria tenella</name>
    <name type="common">Coccidian parasite</name>
    <dbReference type="NCBI Taxonomy" id="5802"/>
    <lineage>
        <taxon>Eukaryota</taxon>
        <taxon>Sar</taxon>
        <taxon>Alveolata</taxon>
        <taxon>Apicomplexa</taxon>
        <taxon>Conoidasida</taxon>
        <taxon>Coccidia</taxon>
        <taxon>Eucoccidiorida</taxon>
        <taxon>Eimeriorina</taxon>
        <taxon>Eimeriidae</taxon>
        <taxon>Eimeria</taxon>
    </lineage>
</organism>
<dbReference type="RefSeq" id="XP_013229809.1">
    <property type="nucleotide sequence ID" value="XM_013374355.1"/>
</dbReference>
<accession>U6KRS6</accession>
<evidence type="ECO:0000313" key="3">
    <source>
        <dbReference type="Proteomes" id="UP000030747"/>
    </source>
</evidence>
<dbReference type="VEuPathDB" id="ToxoDB:ETH2_1002300"/>
<evidence type="ECO:0000313" key="2">
    <source>
        <dbReference type="EMBL" id="CDJ39054.1"/>
    </source>
</evidence>
<dbReference type="OMA" id="AIPNSEN"/>
<gene>
    <name evidence="2" type="ORF">ETH_00029635</name>
</gene>
<feature type="compositionally biased region" description="Basic residues" evidence="1">
    <location>
        <begin position="384"/>
        <end position="395"/>
    </location>
</feature>
<dbReference type="GeneID" id="25255006"/>
<proteinExistence type="predicted"/>
<feature type="region of interest" description="Disordered" evidence="1">
    <location>
        <begin position="384"/>
        <end position="417"/>
    </location>
</feature>
<feature type="region of interest" description="Disordered" evidence="1">
    <location>
        <begin position="425"/>
        <end position="444"/>
    </location>
</feature>
<dbReference type="EMBL" id="HG674134">
    <property type="protein sequence ID" value="CDJ39054.1"/>
    <property type="molecule type" value="Genomic_DNA"/>
</dbReference>
<reference evidence="2" key="1">
    <citation type="submission" date="2013-10" db="EMBL/GenBank/DDBJ databases">
        <title>Genomic analysis of the causative agents of coccidiosis in chickens.</title>
        <authorList>
            <person name="Reid A.J."/>
            <person name="Blake D."/>
            <person name="Billington K."/>
            <person name="Browne H."/>
            <person name="Dunn M."/>
            <person name="Hung S."/>
            <person name="Kawahara F."/>
            <person name="Miranda-Saavedra D."/>
            <person name="Mourier T."/>
            <person name="Nagra H."/>
            <person name="Otto T.D."/>
            <person name="Rawlings N."/>
            <person name="Sanchez A."/>
            <person name="Sanders M."/>
            <person name="Subramaniam C."/>
            <person name="Tay Y."/>
            <person name="Dear P."/>
            <person name="Doerig C."/>
            <person name="Gruber A."/>
            <person name="Parkinson J."/>
            <person name="Shirley M."/>
            <person name="Wan K.L."/>
            <person name="Berriman M."/>
            <person name="Tomley F."/>
            <person name="Pain A."/>
        </authorList>
    </citation>
    <scope>NUCLEOTIDE SEQUENCE [LARGE SCALE GENOMIC DNA]</scope>
    <source>
        <strain evidence="2">Houghton</strain>
    </source>
</reference>
<dbReference type="VEuPathDB" id="ToxoDB:ETH_00029635"/>
<feature type="compositionally biased region" description="Basic and acidic residues" evidence="1">
    <location>
        <begin position="425"/>
        <end position="435"/>
    </location>
</feature>
<feature type="region of interest" description="Disordered" evidence="1">
    <location>
        <begin position="318"/>
        <end position="352"/>
    </location>
</feature>
<dbReference type="OrthoDB" id="10434249at2759"/>
<keyword evidence="3" id="KW-1185">Reference proteome</keyword>
<dbReference type="AlphaFoldDB" id="U6KRS6"/>
<protein>
    <submittedName>
        <fullName evidence="2">Uncharacterized protein</fullName>
    </submittedName>
</protein>
<evidence type="ECO:0000256" key="1">
    <source>
        <dbReference type="SAM" id="MobiDB-lite"/>
    </source>
</evidence>
<dbReference type="Proteomes" id="UP000030747">
    <property type="component" value="Unassembled WGS sequence"/>
</dbReference>
<sequence length="456" mass="48804">MFLEEAWVERASRVSGACAASDTSLLRSFVSSSFSLSGVNMSFPFTAWGEGAELHWAATPALRELQKPTRRLGLRTVAWKKADEKTRLKLRLQMQHQKEEQQLLYDSLLEQSPISFIALDEEGVAVGAVAAAIPNSENEVLGAVVLSFAEDKQAMETELLVLLREAAAASSVSKVELKVDARDSLSVAAAAAAGFTPLHVSAGPTQCQLTFVAAADAQIEPIAADEAIPFIIQRSENHAHGHDAPLRTAKAAPTAATASRSSIYGNKGLFGLRENLLAHRRMRDSEVAAAASNAAAAAARQEAEAAAARKAAAAKAATAPLCSTPPGTVAATATESPRVPRTEATTAEQEEDVQIDLRPRLAKLSVGVLVLLVGLFFVAPQRRIRGGGRNGRRSRGSTSNSKSSSKSPQQQQQVDHEVLQILDYIDRETRTHAGEPDVYSSQPYTYQYSEQALPFP</sequence>
<feature type="compositionally biased region" description="Low complexity" evidence="1">
    <location>
        <begin position="396"/>
        <end position="413"/>
    </location>
</feature>
<name>U6KRS6_EIMTE</name>